<name>J9BRS6_9ZZZZ</name>
<accession>J9BRS6</accession>
<sequence>MSTRFLIKPRPLVNAPLFLWRLPRLLKCLYNNLSPCFLSSQIYW</sequence>
<reference evidence="1" key="1">
    <citation type="journal article" date="2012" name="PLoS ONE">
        <title>Gene sets for utilization of primary and secondary nutrition supplies in the distal gut of endangered iberian lynx.</title>
        <authorList>
            <person name="Alcaide M."/>
            <person name="Messina E."/>
            <person name="Richter M."/>
            <person name="Bargiela R."/>
            <person name="Peplies J."/>
            <person name="Huws S.A."/>
            <person name="Newbold C.J."/>
            <person name="Golyshin P.N."/>
            <person name="Simon M.A."/>
            <person name="Lopez G."/>
            <person name="Yakimov M.M."/>
            <person name="Ferrer M."/>
        </authorList>
    </citation>
    <scope>NUCLEOTIDE SEQUENCE</scope>
</reference>
<organism evidence="1">
    <name type="scientific">gut metagenome</name>
    <dbReference type="NCBI Taxonomy" id="749906"/>
    <lineage>
        <taxon>unclassified sequences</taxon>
        <taxon>metagenomes</taxon>
        <taxon>organismal metagenomes</taxon>
    </lineage>
</organism>
<proteinExistence type="predicted"/>
<gene>
    <name evidence="1" type="ORF">EVA_21612</name>
</gene>
<dbReference type="AlphaFoldDB" id="J9BRS6"/>
<protein>
    <submittedName>
        <fullName evidence="1">Uncharacterized protein</fullName>
    </submittedName>
</protein>
<evidence type="ECO:0000313" key="1">
    <source>
        <dbReference type="EMBL" id="EJW90280.1"/>
    </source>
</evidence>
<dbReference type="EMBL" id="AMCI01008935">
    <property type="protein sequence ID" value="EJW90280.1"/>
    <property type="molecule type" value="Genomic_DNA"/>
</dbReference>
<comment type="caution">
    <text evidence="1">The sequence shown here is derived from an EMBL/GenBank/DDBJ whole genome shotgun (WGS) entry which is preliminary data.</text>
</comment>